<reference evidence="1" key="1">
    <citation type="journal article" date="2025" name="Int. J. Syst. Evol. Microbiol.">
        <title>Streptomyces citrinus sp. nov., with yellow diffusible pigment.</title>
        <authorList>
            <person name="He Y."/>
            <person name="Yang E."/>
            <person name="Xu J."/>
            <person name="Sun Y."/>
            <person name="Sun L."/>
        </authorList>
    </citation>
    <scope>NUCLEOTIDE SEQUENCE</scope>
    <source>
        <strain evidence="1">Q6</strain>
    </source>
</reference>
<keyword evidence="1" id="KW-0614">Plasmid</keyword>
<gene>
    <name evidence="1" type="ORF">V2W30_40080</name>
</gene>
<protein>
    <submittedName>
        <fullName evidence="1">Uncharacterized protein</fullName>
    </submittedName>
</protein>
<keyword evidence="2" id="KW-1185">Reference proteome</keyword>
<proteinExistence type="predicted"/>
<dbReference type="Proteomes" id="UP001432251">
    <property type="component" value="Plasmid p1"/>
</dbReference>
<accession>A0ACD5AQ90</accession>
<evidence type="ECO:0000313" key="2">
    <source>
        <dbReference type="Proteomes" id="UP001432251"/>
    </source>
</evidence>
<evidence type="ECO:0000313" key="1">
    <source>
        <dbReference type="EMBL" id="WWQ69384.1"/>
    </source>
</evidence>
<geneLocation type="plasmid" evidence="1 2">
    <name>p1</name>
</geneLocation>
<sequence>MSSPPDRAVAERMNRALSDAARHLPVCLPGTPRWGVDGRTLSSRVEHRGATPGWLRLLALPQVKADSGDRLWEGAVDAARFDGKVTKPRLLAVHDAFREGMGLRAELSEYVAEPACSPTPVVYRELELTDMWWTSLRRDLDTIAATATDRQAVRQEWIDCAVPRYTGRPAPQVTSWTCAHADLHPANLTTGTPVILDWEAHGMALAGYDAAVLWAHCLLAPVTVDRVRREFADLLGGEAGRVAQLVVAAELLQCAERGHYTDLVAPLRDAVQSLP</sequence>
<dbReference type="EMBL" id="CP146023">
    <property type="protein sequence ID" value="WWQ69384.1"/>
    <property type="molecule type" value="Genomic_DNA"/>
</dbReference>
<name>A0ACD5AQ90_9ACTN</name>
<organism evidence="1 2">
    <name type="scientific">Streptomyces citrinus</name>
    <dbReference type="NCBI Taxonomy" id="3118173"/>
    <lineage>
        <taxon>Bacteria</taxon>
        <taxon>Bacillati</taxon>
        <taxon>Actinomycetota</taxon>
        <taxon>Actinomycetes</taxon>
        <taxon>Kitasatosporales</taxon>
        <taxon>Streptomycetaceae</taxon>
        <taxon>Streptomyces</taxon>
    </lineage>
</organism>